<evidence type="ECO:0000313" key="2">
    <source>
        <dbReference type="Proteomes" id="UP001163321"/>
    </source>
</evidence>
<comment type="caution">
    <text evidence="1">The sequence shown here is derived from an EMBL/GenBank/DDBJ whole genome shotgun (WGS) entry which is preliminary data.</text>
</comment>
<dbReference type="Proteomes" id="UP001163321">
    <property type="component" value="Chromosome 8"/>
</dbReference>
<sequence length="1405" mass="156548">MAITTTEQQLKFQPPLDEVIAQGETSFYDLIVQTLEPALGHELPQLEIRCQDLSVSAEIPSRIDTASELPSIYNSLKQFARKLTRSSHSTKRYVLKSINAVFEPGTITLVLGQPGSGKTTLMKVLSGQLPLEKTITIEGAISYNERTWTELLHKLPQFAAYVPQIDMHFPALSVQETLEFAHKCCMDDVASQLRKDLLSHGTPEQIDMALRTVHALDKQYPDLILTQLGLHMCRNTMIGNAMARGVSGGERRRVTIGEMEFGMKCATFMDEVSTGLDSATTFDIVRTQRAIAKTMHKTVVMALLQPGPEVFDLFDNLLLLQDGEVMYHGPRDQVLAYFETLGFLCPPERDVADYLLDLGTEQQHQYERPTSCSIHPLPRSASEFADHFRHSHLYDQITQKLEMPWSAQHRRDAEQHLDFMATFRQSFWKGTLTVIHRQMLLALRNTAFLRVRALMVVIIGLVYGSTFRSVDPTNAQMTLGVLYQTTMFLARGQASQTPVFVAAREIYYKQRRANFYRTSSFAIASLIALVPAAAAESFVFGCFVYWMCGFVAEVKYFVFFVLCMFLTNLALCGWFFALTAIAPNFNIAKPCSTFTNALYVIFAGYVIPKNQLPSFLVWIYWINPLAWCLRAVAVSQYRSPKFDVCVFAGEDYCARYNMTMGEYSLSLYDIPSNKVWIGAGIVYLLFALALLVVIGSYILEYKRYDGPAASLACVGKQQKKSQVDYTSDEQRKCGSETDSYIMAGTVRAASERLPRESKSSCGLATVDFHDEQAKFVPVTLAFKNLWYSVPSSGTHRGSVALLKDISGYALPGTITALMGSSGAGKTTLMDVIAGRKTGGSIRGDILLNGYHATKLALRRCTGYCEQQDVHSEGVTIREALTFSAFLRQDSSVSIRAKVASVEECLELLDLRAIADEIIRGRSQEQLKRLTIGVELTAQPSVLFLDEPTSGLNAHSAKVIMDGVRNVANSGRTIVCTIHQPSSDIFYLFDSVLLLKRGGEMVFFGELNNPPPDDRACGHLIDYFEAIPGIPRLLAGQNPASWMLECIGAGVAGDKSMTHSTVPVNFVQRFCESKEKEALVAALEQAGMSTPAPDCSELAFKSKRAASQSMQLHMLIARFLTIYWRTPSYNLTRLVVAFGLGLVFGLTVVNTTFTTYQGLNSAVGLIFMTATYQGYITYVGCLPFTLQERAPFYRERDAQTYNALWYLVAATIVEVPYSFLSGLIFTSVFFPFLGVGSFGTAVLYWINVSLFVLTQTYMGQLLIYALPSVEVAAIVGVLINAIFLLFAGFNPPADAIPDGYKWLYYLTPQRYSLSILVALLFGHCPQDPTYDAGTQTFLNVRAELACQPLQNTPPSLGHMTVKKYIAQVFHMQYDDMWSNFGCVFLFLGGFRILALVALRYVNYQKR</sequence>
<protein>
    <submittedName>
        <fullName evidence="1">Uncharacterized protein</fullName>
    </submittedName>
</protein>
<proteinExistence type="predicted"/>
<accession>A0ACC0VND7</accession>
<reference evidence="1 2" key="1">
    <citation type="journal article" date="2022" name="bioRxiv">
        <title>The genome of the oomycete Peronosclerospora sorghi, a cosmopolitan pathogen of maize and sorghum, is inflated with dispersed pseudogenes.</title>
        <authorList>
            <person name="Fletcher K."/>
            <person name="Martin F."/>
            <person name="Isakeit T."/>
            <person name="Cavanaugh K."/>
            <person name="Magill C."/>
            <person name="Michelmore R."/>
        </authorList>
    </citation>
    <scope>NUCLEOTIDE SEQUENCE [LARGE SCALE GENOMIC DNA]</scope>
    <source>
        <strain evidence="1">P6</strain>
    </source>
</reference>
<organism evidence="1 2">
    <name type="scientific">Peronosclerospora sorghi</name>
    <dbReference type="NCBI Taxonomy" id="230839"/>
    <lineage>
        <taxon>Eukaryota</taxon>
        <taxon>Sar</taxon>
        <taxon>Stramenopiles</taxon>
        <taxon>Oomycota</taxon>
        <taxon>Peronosporomycetes</taxon>
        <taxon>Peronosporales</taxon>
        <taxon>Peronosporaceae</taxon>
        <taxon>Peronosclerospora</taxon>
    </lineage>
</organism>
<evidence type="ECO:0000313" key="1">
    <source>
        <dbReference type="EMBL" id="KAI9907974.1"/>
    </source>
</evidence>
<keyword evidence="2" id="KW-1185">Reference proteome</keyword>
<gene>
    <name evidence="1" type="ORF">PsorP6_016652</name>
</gene>
<name>A0ACC0VND7_9STRA</name>
<dbReference type="EMBL" id="CM047587">
    <property type="protein sequence ID" value="KAI9907974.1"/>
    <property type="molecule type" value="Genomic_DNA"/>
</dbReference>